<gene>
    <name evidence="1" type="ORF">PCON_03411</name>
</gene>
<evidence type="ECO:0000313" key="2">
    <source>
        <dbReference type="Proteomes" id="UP000018144"/>
    </source>
</evidence>
<organism evidence="1 2">
    <name type="scientific">Pyronema omphalodes (strain CBS 100304)</name>
    <name type="common">Pyronema confluens</name>
    <dbReference type="NCBI Taxonomy" id="1076935"/>
    <lineage>
        <taxon>Eukaryota</taxon>
        <taxon>Fungi</taxon>
        <taxon>Dikarya</taxon>
        <taxon>Ascomycota</taxon>
        <taxon>Pezizomycotina</taxon>
        <taxon>Pezizomycetes</taxon>
        <taxon>Pezizales</taxon>
        <taxon>Pyronemataceae</taxon>
        <taxon>Pyronema</taxon>
    </lineage>
</organism>
<name>U4LPS4_PYROM</name>
<dbReference type="Proteomes" id="UP000018144">
    <property type="component" value="Unassembled WGS sequence"/>
</dbReference>
<accession>U4LPS4</accession>
<evidence type="ECO:0000313" key="1">
    <source>
        <dbReference type="EMBL" id="CCX16670.1"/>
    </source>
</evidence>
<keyword evidence="2" id="KW-1185">Reference proteome</keyword>
<protein>
    <submittedName>
        <fullName evidence="1">Uncharacterized protein</fullName>
    </submittedName>
</protein>
<sequence>MCSEITRVIMDFSISNHTLWIKQLRAIILPK</sequence>
<dbReference type="AlphaFoldDB" id="U4LPS4"/>
<dbReference type="EMBL" id="HF936498">
    <property type="protein sequence ID" value="CCX16670.1"/>
    <property type="molecule type" value="Genomic_DNA"/>
</dbReference>
<reference evidence="1 2" key="1">
    <citation type="journal article" date="2013" name="PLoS Genet.">
        <title>The genome and development-dependent transcriptomes of Pyronema confluens: a window into fungal evolution.</title>
        <authorList>
            <person name="Traeger S."/>
            <person name="Altegoer F."/>
            <person name="Freitag M."/>
            <person name="Gabaldon T."/>
            <person name="Kempken F."/>
            <person name="Kumar A."/>
            <person name="Marcet-Houben M."/>
            <person name="Poggeler S."/>
            <person name="Stajich J.E."/>
            <person name="Nowrousian M."/>
        </authorList>
    </citation>
    <scope>NUCLEOTIDE SEQUENCE [LARGE SCALE GENOMIC DNA]</scope>
    <source>
        <strain evidence="2">CBS 100304</strain>
        <tissue evidence="1">Vegetative mycelium</tissue>
    </source>
</reference>
<proteinExistence type="predicted"/>